<comment type="function">
    <text evidence="7">Mitochondrial ribosome (mitoribosome) assembly factor. Binds at the interface of the head and body domains of the mitochondrial small ribosomal subunit (mt-SSU), occluding the mRNA channel and preventing compaction of the head domain towards the body. Probable inactive methyltransferase: retains the characteristic folding and ability to bind S-adenosyl-L-methionine, but it probably lost its methyltransferase activity.</text>
</comment>
<dbReference type="Pfam" id="PF09243">
    <property type="entry name" value="Rsm22"/>
    <property type="match status" value="1"/>
</dbReference>
<evidence type="ECO:0000256" key="4">
    <source>
        <dbReference type="ARBA" id="ARBA00023004"/>
    </source>
</evidence>
<evidence type="ECO:0000313" key="8">
    <source>
        <dbReference type="EMBL" id="KAF8821397.1"/>
    </source>
</evidence>
<dbReference type="SUPFAM" id="SSF53335">
    <property type="entry name" value="S-adenosyl-L-methionine-dependent methyltransferases"/>
    <property type="match status" value="1"/>
</dbReference>
<keyword evidence="6" id="KW-0496">Mitochondrion</keyword>
<name>A0ABQ7JBM3_9APIC</name>
<dbReference type="InterPro" id="IPR029063">
    <property type="entry name" value="SAM-dependent_MTases_sf"/>
</dbReference>
<protein>
    <submittedName>
        <fullName evidence="8">Small ribosomal subunit Rsm22 protein</fullName>
    </submittedName>
</protein>
<keyword evidence="3" id="KW-0809">Transit peptide</keyword>
<organism evidence="8 9">
    <name type="scientific">Cardiosporidium cionae</name>
    <dbReference type="NCBI Taxonomy" id="476202"/>
    <lineage>
        <taxon>Eukaryota</taxon>
        <taxon>Sar</taxon>
        <taxon>Alveolata</taxon>
        <taxon>Apicomplexa</taxon>
        <taxon>Aconoidasida</taxon>
        <taxon>Nephromycida</taxon>
        <taxon>Cardiosporidium</taxon>
    </lineage>
</organism>
<evidence type="ECO:0000256" key="7">
    <source>
        <dbReference type="ARBA" id="ARBA00045681"/>
    </source>
</evidence>
<evidence type="ECO:0000256" key="5">
    <source>
        <dbReference type="ARBA" id="ARBA00023014"/>
    </source>
</evidence>
<evidence type="ECO:0000256" key="3">
    <source>
        <dbReference type="ARBA" id="ARBA00022946"/>
    </source>
</evidence>
<proteinExistence type="predicted"/>
<keyword evidence="9" id="KW-1185">Reference proteome</keyword>
<dbReference type="PANTHER" id="PTHR13184:SF5">
    <property type="entry name" value="METHYLTRANSFERASE-LIKE PROTEIN 17, MITOCHONDRIAL"/>
    <property type="match status" value="1"/>
</dbReference>
<dbReference type="EMBL" id="JADAQX010000185">
    <property type="protein sequence ID" value="KAF8821397.1"/>
    <property type="molecule type" value="Genomic_DNA"/>
</dbReference>
<comment type="subcellular location">
    <subcellularLocation>
        <location evidence="1">Mitochondrion</location>
    </subcellularLocation>
</comment>
<comment type="caution">
    <text evidence="8">The sequence shown here is derived from an EMBL/GenBank/DDBJ whole genome shotgun (WGS) entry which is preliminary data.</text>
</comment>
<accession>A0ABQ7JBM3</accession>
<gene>
    <name evidence="8" type="ORF">IE077_002083</name>
</gene>
<dbReference type="PANTHER" id="PTHR13184">
    <property type="entry name" value="37S RIBOSOMAL PROTEIN S22"/>
    <property type="match status" value="1"/>
</dbReference>
<keyword evidence="4" id="KW-0408">Iron</keyword>
<dbReference type="Proteomes" id="UP000823046">
    <property type="component" value="Unassembled WGS sequence"/>
</dbReference>
<keyword evidence="5" id="KW-0411">Iron-sulfur</keyword>
<evidence type="ECO:0000256" key="6">
    <source>
        <dbReference type="ARBA" id="ARBA00023128"/>
    </source>
</evidence>
<keyword evidence="2" id="KW-0479">Metal-binding</keyword>
<reference evidence="8 9" key="1">
    <citation type="journal article" date="2020" name="bioRxiv">
        <title>Metabolic contributions of an alphaproteobacterial endosymbiont in the apicomplexan Cardiosporidium cionae.</title>
        <authorList>
            <person name="Hunter E.S."/>
            <person name="Paight C.J."/>
            <person name="Lane C.E."/>
        </authorList>
    </citation>
    <scope>NUCLEOTIDE SEQUENCE [LARGE SCALE GENOMIC DNA]</scope>
    <source>
        <strain evidence="8">ESH_2018</strain>
    </source>
</reference>
<dbReference type="InterPro" id="IPR052571">
    <property type="entry name" value="Mt_RNA_Methyltransferase"/>
</dbReference>
<evidence type="ECO:0000256" key="1">
    <source>
        <dbReference type="ARBA" id="ARBA00004173"/>
    </source>
</evidence>
<evidence type="ECO:0000313" key="9">
    <source>
        <dbReference type="Proteomes" id="UP000823046"/>
    </source>
</evidence>
<evidence type="ECO:0000256" key="2">
    <source>
        <dbReference type="ARBA" id="ARBA00022723"/>
    </source>
</evidence>
<sequence>MTSVFFSCRCGSRWLKSLTLRMNACVYRNSNVGKITSITSRRSFAVFRGFRFDRIGESDSVTPEQIIEADDTAMVALKTLAIPQEILHKIEIILKEFGHKHDLERVGSFLARKLTARSSVEIPRILHSSLMTEEIPRSLQIPVTFNKGKADGSASQSLQAAEPDPAELYFDAVAHAEDSRHKLHNITYFPEAALSFMAHRYAGMFAANYRILTEIKKRAFDFVPRSLMEYHAGIAPGIAAAHSIWDGGFLDALAIESSTNLSQLGQYLTSDYPFVRWQYGLYENSEYFDLIVLNYSLSDLPNHVSRRSLVRNLWNRISKNGILAIIECGTPTGFRYIHNIRELFISELGKERFHFVSPCPHESVCPMALTGRDWCHFSQTVSKIPNNLYNKSKNQKRQTEEEKFSYLVIRKGPGPREVYGHESKAPDIMSKSYFWPRIVLPVIKAGRHVLMDVCTLPHSFQRKVVTKRAPEMAGYSSLISLSLFLELRHARKAMWGDLWRFPLLLHRPEARSYTPDEIKKSMLRFEEKTRQAKHFEAGGLSELKEQFDRKSQQHFGQ</sequence>
<dbReference type="InterPro" id="IPR015324">
    <property type="entry name" value="Ribosomal_Rsm22-like"/>
</dbReference>